<keyword evidence="1" id="KW-1133">Transmembrane helix</keyword>
<proteinExistence type="predicted"/>
<dbReference type="EMBL" id="JAATIT010000004">
    <property type="protein sequence ID" value="NJB91125.1"/>
    <property type="molecule type" value="Genomic_DNA"/>
</dbReference>
<accession>A0A7X5XTQ4</accession>
<dbReference type="Proteomes" id="UP000535078">
    <property type="component" value="Unassembled WGS sequence"/>
</dbReference>
<comment type="caution">
    <text evidence="2">The sequence shown here is derived from an EMBL/GenBank/DDBJ whole genome shotgun (WGS) entry which is preliminary data.</text>
</comment>
<evidence type="ECO:0000256" key="1">
    <source>
        <dbReference type="SAM" id="Phobius"/>
    </source>
</evidence>
<dbReference type="RefSeq" id="WP_167922466.1">
    <property type="nucleotide sequence ID" value="NZ_JAATIT010000004.1"/>
</dbReference>
<keyword evidence="3" id="KW-1185">Reference proteome</keyword>
<reference evidence="2 3" key="1">
    <citation type="submission" date="2020-03" db="EMBL/GenBank/DDBJ databases">
        <title>Genomic Encyclopedia of Type Strains, Phase IV (KMG-IV): sequencing the most valuable type-strain genomes for metagenomic binning, comparative biology and taxonomic classification.</title>
        <authorList>
            <person name="Goeker M."/>
        </authorList>
    </citation>
    <scope>NUCLEOTIDE SEQUENCE [LARGE SCALE GENOMIC DNA]</scope>
    <source>
        <strain evidence="2 3">DSM 25229</strain>
    </source>
</reference>
<gene>
    <name evidence="2" type="ORF">GGR90_003327</name>
</gene>
<evidence type="ECO:0000313" key="3">
    <source>
        <dbReference type="Proteomes" id="UP000535078"/>
    </source>
</evidence>
<protein>
    <submittedName>
        <fullName evidence="2">Uncharacterized protein</fullName>
    </submittedName>
</protein>
<sequence length="226" mass="24373">MDEIPPRETEPAAAPSAAVDVGSRFLRYLPLITTAHFLIGLPALIASLALAWFAFVQADATQKMQTGGVMPFVTFGTSNVDDEGNTDISLTLTNNGVGPAILGPIEIRYRGQPIATPVDLLERCCGATDARGLSFATSPSSRIAIRPGESIEIVSLPRTPASEKVWRAFNAERWKLAVRSCYCSIFNDCWVIEGMQGLPKPVNKCPADWSLYDEDAGRRIAGGDSE</sequence>
<keyword evidence="1" id="KW-0812">Transmembrane</keyword>
<dbReference type="AlphaFoldDB" id="A0A7X5XTQ4"/>
<keyword evidence="1" id="KW-0472">Membrane</keyword>
<evidence type="ECO:0000313" key="2">
    <source>
        <dbReference type="EMBL" id="NJB91125.1"/>
    </source>
</evidence>
<organism evidence="2 3">
    <name type="scientific">Sphingopyxis italica</name>
    <dbReference type="NCBI Taxonomy" id="1129133"/>
    <lineage>
        <taxon>Bacteria</taxon>
        <taxon>Pseudomonadati</taxon>
        <taxon>Pseudomonadota</taxon>
        <taxon>Alphaproteobacteria</taxon>
        <taxon>Sphingomonadales</taxon>
        <taxon>Sphingomonadaceae</taxon>
        <taxon>Sphingopyxis</taxon>
    </lineage>
</organism>
<name>A0A7X5XTQ4_9SPHN</name>
<feature type="transmembrane region" description="Helical" evidence="1">
    <location>
        <begin position="35"/>
        <end position="55"/>
    </location>
</feature>